<name>A0AAV6US67_9ARAC</name>
<accession>A0AAV6US67</accession>
<comment type="caution">
    <text evidence="1">The sequence shown here is derived from an EMBL/GenBank/DDBJ whole genome shotgun (WGS) entry which is preliminary data.</text>
</comment>
<dbReference type="Proteomes" id="UP000827092">
    <property type="component" value="Unassembled WGS sequence"/>
</dbReference>
<organism evidence="1 2">
    <name type="scientific">Oedothorax gibbosus</name>
    <dbReference type="NCBI Taxonomy" id="931172"/>
    <lineage>
        <taxon>Eukaryota</taxon>
        <taxon>Metazoa</taxon>
        <taxon>Ecdysozoa</taxon>
        <taxon>Arthropoda</taxon>
        <taxon>Chelicerata</taxon>
        <taxon>Arachnida</taxon>
        <taxon>Araneae</taxon>
        <taxon>Araneomorphae</taxon>
        <taxon>Entelegynae</taxon>
        <taxon>Araneoidea</taxon>
        <taxon>Linyphiidae</taxon>
        <taxon>Erigoninae</taxon>
        <taxon>Oedothorax</taxon>
    </lineage>
</organism>
<proteinExistence type="predicted"/>
<gene>
    <name evidence="1" type="ORF">JTE90_019259</name>
</gene>
<protein>
    <submittedName>
        <fullName evidence="1">Uncharacterized protein</fullName>
    </submittedName>
</protein>
<evidence type="ECO:0000313" key="2">
    <source>
        <dbReference type="Proteomes" id="UP000827092"/>
    </source>
</evidence>
<dbReference type="EMBL" id="JAFNEN010000281">
    <property type="protein sequence ID" value="KAG8187049.1"/>
    <property type="molecule type" value="Genomic_DNA"/>
</dbReference>
<evidence type="ECO:0000313" key="1">
    <source>
        <dbReference type="EMBL" id="KAG8187049.1"/>
    </source>
</evidence>
<dbReference type="AlphaFoldDB" id="A0AAV6US67"/>
<reference evidence="1 2" key="1">
    <citation type="journal article" date="2022" name="Nat. Ecol. Evol.">
        <title>A masculinizing supergene underlies an exaggerated male reproductive morph in a spider.</title>
        <authorList>
            <person name="Hendrickx F."/>
            <person name="De Corte Z."/>
            <person name="Sonet G."/>
            <person name="Van Belleghem S.M."/>
            <person name="Kostlbacher S."/>
            <person name="Vangestel C."/>
        </authorList>
    </citation>
    <scope>NUCLEOTIDE SEQUENCE [LARGE SCALE GENOMIC DNA]</scope>
    <source>
        <strain evidence="1">W744_W776</strain>
    </source>
</reference>
<sequence>MHVNSPVFLPIRTYSFSDISLVTFHLGPFLSALSRPQLDCRLGALGPLLGEDSSDPRIELRGGGLNLCESKKAYDAKAEVWFRNFRDKNIEKPFLEIGGVWRSEDTKLCESIRMPAECLFLKVLQPAPWWKAHNQLDRLLMQASEQRH</sequence>
<keyword evidence="2" id="KW-1185">Reference proteome</keyword>